<evidence type="ECO:0000256" key="2">
    <source>
        <dbReference type="SAM" id="MobiDB-lite"/>
    </source>
</evidence>
<dbReference type="EMBL" id="JAVRBK010000003">
    <property type="protein sequence ID" value="KAK5645939.1"/>
    <property type="molecule type" value="Genomic_DNA"/>
</dbReference>
<keyword evidence="3" id="KW-0812">Transmembrane</keyword>
<evidence type="ECO:0000256" key="1">
    <source>
        <dbReference type="PROSITE-ProRule" id="PRU00042"/>
    </source>
</evidence>
<evidence type="ECO:0000256" key="3">
    <source>
        <dbReference type="SAM" id="Phobius"/>
    </source>
</evidence>
<feature type="domain" description="C2H2-type" evidence="5">
    <location>
        <begin position="86"/>
        <end position="109"/>
    </location>
</feature>
<gene>
    <name evidence="6" type="ORF">RI129_004403</name>
</gene>
<dbReference type="PROSITE" id="PS00028">
    <property type="entry name" value="ZINC_FINGER_C2H2_1"/>
    <property type="match status" value="1"/>
</dbReference>
<dbReference type="AlphaFoldDB" id="A0AAN7VGM9"/>
<keyword evidence="1" id="KW-0862">Zinc</keyword>
<feature type="compositionally biased region" description="Polar residues" evidence="2">
    <location>
        <begin position="185"/>
        <end position="196"/>
    </location>
</feature>
<keyword evidence="3" id="KW-0472">Membrane</keyword>
<keyword evidence="1" id="KW-0479">Metal-binding</keyword>
<feature type="transmembrane region" description="Helical" evidence="3">
    <location>
        <begin position="324"/>
        <end position="349"/>
    </location>
</feature>
<feature type="compositionally biased region" description="Polar residues" evidence="2">
    <location>
        <begin position="378"/>
        <end position="388"/>
    </location>
</feature>
<feature type="signal peptide" evidence="4">
    <location>
        <begin position="1"/>
        <end position="25"/>
    </location>
</feature>
<keyword evidence="7" id="KW-1185">Reference proteome</keyword>
<comment type="caution">
    <text evidence="6">The sequence shown here is derived from an EMBL/GenBank/DDBJ whole genome shotgun (WGS) entry which is preliminary data.</text>
</comment>
<reference evidence="6 7" key="1">
    <citation type="journal article" date="2024" name="Insects">
        <title>An Improved Chromosome-Level Genome Assembly of the Firefly Pyrocoelia pectoralis.</title>
        <authorList>
            <person name="Fu X."/>
            <person name="Meyer-Rochow V.B."/>
            <person name="Ballantyne L."/>
            <person name="Zhu X."/>
        </authorList>
    </citation>
    <scope>NUCLEOTIDE SEQUENCE [LARGE SCALE GENOMIC DNA]</scope>
    <source>
        <strain evidence="6">XCY_ONT2</strain>
    </source>
</reference>
<sequence>MKVNYFHIEILVLYMLSLIPWPGPTIFKISCPKDNARIVRKIIQNKWIPVLEKYKVNIPLECPFHPFRDIFGPQEAAKQQHRPSQWTCGLCGKSFFEEKYLDLHFDNRHKNYINMAEDAVCLADYCDIIRCDVLKTQDEKIVYPDTVNTDIEIWRETSTYRTELISTSPREVTKYKLKSEVLSPTKRSNSNSNPNDHCQKYDNLKDRKKNSEDTNSSEDDKSQNNSFNGVCQSDMVDSASPASDKQQRISELQKLKANCKPEELQLLKTKCEILVRDCIAGLLIHLSIKDFKEIEEELNRAVCWYLTCDRYWEDSQGDFRQFPWGLLCMIVMVLSLGICLCYYIIWVLFDTDDVSVTSASITDRSTPSPAHALRHDASQSSDGQQQYNEDYYGTSDKDNEYIYVTYPPDLKRRLLERYTHINKQTQFIIILFLLIKAHYFIYILIRMILIYVFNNQDLGLSKFI</sequence>
<keyword evidence="1" id="KW-0863">Zinc-finger</keyword>
<dbReference type="PANTHER" id="PTHR21385">
    <property type="entry name" value="ZINC FINGER PROTEIN-RELATED"/>
    <property type="match status" value="1"/>
</dbReference>
<dbReference type="InterPro" id="IPR013087">
    <property type="entry name" value="Znf_C2H2_type"/>
</dbReference>
<dbReference type="PANTHER" id="PTHR21385:SF0">
    <property type="entry name" value="RE51073P"/>
    <property type="match status" value="1"/>
</dbReference>
<evidence type="ECO:0000313" key="6">
    <source>
        <dbReference type="EMBL" id="KAK5645939.1"/>
    </source>
</evidence>
<feature type="region of interest" description="Disordered" evidence="2">
    <location>
        <begin position="361"/>
        <end position="394"/>
    </location>
</feature>
<accession>A0AAN7VGM9</accession>
<dbReference type="Proteomes" id="UP001329430">
    <property type="component" value="Chromosome 3"/>
</dbReference>
<name>A0AAN7VGM9_9COLE</name>
<evidence type="ECO:0000256" key="4">
    <source>
        <dbReference type="SAM" id="SignalP"/>
    </source>
</evidence>
<evidence type="ECO:0000313" key="7">
    <source>
        <dbReference type="Proteomes" id="UP001329430"/>
    </source>
</evidence>
<feature type="region of interest" description="Disordered" evidence="2">
    <location>
        <begin position="181"/>
        <end position="227"/>
    </location>
</feature>
<evidence type="ECO:0000259" key="5">
    <source>
        <dbReference type="PROSITE" id="PS50157"/>
    </source>
</evidence>
<proteinExistence type="predicted"/>
<feature type="compositionally biased region" description="Basic and acidic residues" evidence="2">
    <location>
        <begin position="197"/>
        <end position="222"/>
    </location>
</feature>
<keyword evidence="4" id="KW-0732">Signal</keyword>
<protein>
    <recommendedName>
        <fullName evidence="5">C2H2-type domain-containing protein</fullName>
    </recommendedName>
</protein>
<dbReference type="PROSITE" id="PS50157">
    <property type="entry name" value="ZINC_FINGER_C2H2_2"/>
    <property type="match status" value="1"/>
</dbReference>
<organism evidence="6 7">
    <name type="scientific">Pyrocoelia pectoralis</name>
    <dbReference type="NCBI Taxonomy" id="417401"/>
    <lineage>
        <taxon>Eukaryota</taxon>
        <taxon>Metazoa</taxon>
        <taxon>Ecdysozoa</taxon>
        <taxon>Arthropoda</taxon>
        <taxon>Hexapoda</taxon>
        <taxon>Insecta</taxon>
        <taxon>Pterygota</taxon>
        <taxon>Neoptera</taxon>
        <taxon>Endopterygota</taxon>
        <taxon>Coleoptera</taxon>
        <taxon>Polyphaga</taxon>
        <taxon>Elateriformia</taxon>
        <taxon>Elateroidea</taxon>
        <taxon>Lampyridae</taxon>
        <taxon>Lampyrinae</taxon>
        <taxon>Pyrocoelia</taxon>
    </lineage>
</organism>
<feature type="chain" id="PRO_5043008135" description="C2H2-type domain-containing protein" evidence="4">
    <location>
        <begin position="26"/>
        <end position="464"/>
    </location>
</feature>
<keyword evidence="3" id="KW-1133">Transmembrane helix</keyword>
<dbReference type="GO" id="GO:0008270">
    <property type="term" value="F:zinc ion binding"/>
    <property type="evidence" value="ECO:0007669"/>
    <property type="project" value="UniProtKB-KW"/>
</dbReference>
<feature type="transmembrane region" description="Helical" evidence="3">
    <location>
        <begin position="427"/>
        <end position="453"/>
    </location>
</feature>